<gene>
    <name evidence="5" type="ORF">PCL_08742</name>
</gene>
<feature type="transmembrane region" description="Helical" evidence="4">
    <location>
        <begin position="249"/>
        <end position="269"/>
    </location>
</feature>
<evidence type="ECO:0000313" key="6">
    <source>
        <dbReference type="Proteomes" id="UP000245956"/>
    </source>
</evidence>
<dbReference type="Pfam" id="PF11951">
    <property type="entry name" value="Fungal_trans_2"/>
    <property type="match status" value="1"/>
</dbReference>
<dbReference type="EMBL" id="LCWV01000004">
    <property type="protein sequence ID" value="PWI73466.1"/>
    <property type="molecule type" value="Genomic_DNA"/>
</dbReference>
<accession>A0A2U3EG27</accession>
<keyword evidence="3" id="KW-0539">Nucleus</keyword>
<dbReference type="InterPro" id="IPR011701">
    <property type="entry name" value="MFS"/>
</dbReference>
<evidence type="ECO:0000256" key="1">
    <source>
        <dbReference type="ARBA" id="ARBA00004141"/>
    </source>
</evidence>
<feature type="transmembrane region" description="Helical" evidence="4">
    <location>
        <begin position="185"/>
        <end position="205"/>
    </location>
</feature>
<dbReference type="Pfam" id="PF07690">
    <property type="entry name" value="MFS_1"/>
    <property type="match status" value="1"/>
</dbReference>
<dbReference type="Proteomes" id="UP000245956">
    <property type="component" value="Unassembled WGS sequence"/>
</dbReference>
<dbReference type="AlphaFoldDB" id="A0A2U3EG27"/>
<dbReference type="PANTHER" id="PTHR11360:SF287">
    <property type="entry name" value="MFS MONOCARBOXYLATE TRANSPORTER"/>
    <property type="match status" value="1"/>
</dbReference>
<evidence type="ECO:0000256" key="4">
    <source>
        <dbReference type="SAM" id="Phobius"/>
    </source>
</evidence>
<organism evidence="5 6">
    <name type="scientific">Purpureocillium lilacinum</name>
    <name type="common">Paecilomyces lilacinus</name>
    <dbReference type="NCBI Taxonomy" id="33203"/>
    <lineage>
        <taxon>Eukaryota</taxon>
        <taxon>Fungi</taxon>
        <taxon>Dikarya</taxon>
        <taxon>Ascomycota</taxon>
        <taxon>Pezizomycotina</taxon>
        <taxon>Sordariomycetes</taxon>
        <taxon>Hypocreomycetidae</taxon>
        <taxon>Hypocreales</taxon>
        <taxon>Ophiocordycipitaceae</taxon>
        <taxon>Purpureocillium</taxon>
    </lineage>
</organism>
<evidence type="ECO:0000256" key="3">
    <source>
        <dbReference type="ARBA" id="ARBA00023242"/>
    </source>
</evidence>
<feature type="transmembrane region" description="Helical" evidence="4">
    <location>
        <begin position="293"/>
        <end position="310"/>
    </location>
</feature>
<dbReference type="GO" id="GO:0022857">
    <property type="term" value="F:transmembrane transporter activity"/>
    <property type="evidence" value="ECO:0007669"/>
    <property type="project" value="InterPro"/>
</dbReference>
<keyword evidence="4" id="KW-0812">Transmembrane</keyword>
<keyword evidence="4" id="KW-0472">Membrane</keyword>
<reference evidence="5 6" key="1">
    <citation type="journal article" date="2016" name="Front. Microbiol.">
        <title>Genome and transcriptome sequences reveal the specific parasitism of the nematophagous Purpureocillium lilacinum 36-1.</title>
        <authorList>
            <person name="Xie J."/>
            <person name="Li S."/>
            <person name="Mo C."/>
            <person name="Xiao X."/>
            <person name="Peng D."/>
            <person name="Wang G."/>
            <person name="Xiao Y."/>
        </authorList>
    </citation>
    <scope>NUCLEOTIDE SEQUENCE [LARGE SCALE GENOMIC DNA]</scope>
    <source>
        <strain evidence="5 6">36-1</strain>
    </source>
</reference>
<feature type="transmembrane region" description="Helical" evidence="4">
    <location>
        <begin position="330"/>
        <end position="350"/>
    </location>
</feature>
<dbReference type="PANTHER" id="PTHR11360">
    <property type="entry name" value="MONOCARBOXYLATE TRANSPORTER"/>
    <property type="match status" value="1"/>
</dbReference>
<evidence type="ECO:0000313" key="5">
    <source>
        <dbReference type="EMBL" id="PWI73466.1"/>
    </source>
</evidence>
<evidence type="ECO:0000256" key="2">
    <source>
        <dbReference type="ARBA" id="ARBA00006727"/>
    </source>
</evidence>
<dbReference type="InterPro" id="IPR021858">
    <property type="entry name" value="Fun_TF"/>
</dbReference>
<dbReference type="GO" id="GO:0016020">
    <property type="term" value="C:membrane"/>
    <property type="evidence" value="ECO:0007669"/>
    <property type="project" value="UniProtKB-SubCell"/>
</dbReference>
<dbReference type="SUPFAM" id="SSF103473">
    <property type="entry name" value="MFS general substrate transporter"/>
    <property type="match status" value="1"/>
</dbReference>
<feature type="transmembrane region" description="Helical" evidence="4">
    <location>
        <begin position="357"/>
        <end position="379"/>
    </location>
</feature>
<comment type="similarity">
    <text evidence="2">Belongs to the major facilitator superfamily. Monocarboxylate porter (TC 2.A.1.13) family.</text>
</comment>
<keyword evidence="4" id="KW-1133">Transmembrane helix</keyword>
<feature type="transmembrane region" description="Helical" evidence="4">
    <location>
        <begin position="217"/>
        <end position="237"/>
    </location>
</feature>
<dbReference type="InterPro" id="IPR050327">
    <property type="entry name" value="Proton-linked_MCT"/>
</dbReference>
<name>A0A2U3EG27_PURLI</name>
<feature type="transmembrane region" description="Helical" evidence="4">
    <location>
        <begin position="416"/>
        <end position="435"/>
    </location>
</feature>
<sequence>MDTIELDDTIHRPMATSQWPATPVSNDDGVNAQHAAADRPGLNEQQLDPTDRGPAAWKLLGTAFVFEALLWGRPPCTAASFHVPPDWTGFIVPINCTLLTSGVSGFPLSFGVFQNYYSKLPQFADNRYISVVGTVASGLSYLGAPFIMPLIKRYHKYQRHMIWIGWPLCISGVLIGSFASTLEVLILTQGVAYGVGFLIFYYPILSMVNEYWVLRRGMAYGLLCSASGVSGAVLPVIAETLLNKYGYKVALRVIGIALIVLTGPLIPFLKGRLPVSEQSTTAKTDWSFLRSQLFWVFSVSNVLQGLGYFFPSLYLPSYASSVGLSSRQGALLLALMSVAQTAGQLLFGFLSDRKIPINALAALTTAAAATAALTLWGLGRSLPPLAIFAIVYGFFGGGYTALWARMSTAVSNNPTAMPMIFGLFNFGKGIGNVLAGPISGGLMSSARSDEMYGMLKYAGIVSFTGGSMLLSAFAIVSCGASERPRGGPHAAPPPGHVREGLRRVRRLSESLLSGDGRSQTALLGVSSSLPRVRLHATSMQQVQCFWHTVSGIRPRQTSQDQMVNDCIYKDLVPITQLGKNPHVYSITPALLQQAVKSPSYLQFGMVCMTLNHRMNQMRHSQSKALSERFYHYRGMAIQSLSESIGVERHNTEDVVLAGVLTLLLVQHGASLGWRWHLDGIHKIINLRGGFPTMVRSKALQPLLISVWFVAVFGNTTCPASDLAMTEFHLESVPMVLEQYSAATSPFHLCPPLLFAEIMRVNHLRHLSMNHEGIAGLSQQANDILQRIQNFSPEQWAETKHSTKDVWALVGNAYRLAAGLYCMLSMQSSSVFPRTTLLRDLSTSTGRDLRRVLTGALSRREINRFMLWPLVTLGVQAKSDATMRGYVSRELTSLSSRIGTCSPLTAKNILERFWASGEDCWDACFDRSYVFTMQIAVDTSQIIASL</sequence>
<dbReference type="InterPro" id="IPR036259">
    <property type="entry name" value="MFS_trans_sf"/>
</dbReference>
<comment type="caution">
    <text evidence="5">The sequence shown here is derived from an EMBL/GenBank/DDBJ whole genome shotgun (WGS) entry which is preliminary data.</text>
</comment>
<feature type="transmembrane region" description="Helical" evidence="4">
    <location>
        <begin position="455"/>
        <end position="476"/>
    </location>
</feature>
<feature type="transmembrane region" description="Helical" evidence="4">
    <location>
        <begin position="160"/>
        <end position="179"/>
    </location>
</feature>
<protein>
    <submittedName>
        <fullName evidence="5">MFS monocarboxylate</fullName>
    </submittedName>
</protein>
<dbReference type="Gene3D" id="1.20.1250.20">
    <property type="entry name" value="MFS general substrate transporter like domains"/>
    <property type="match status" value="2"/>
</dbReference>
<proteinExistence type="inferred from homology"/>
<feature type="transmembrane region" description="Helical" evidence="4">
    <location>
        <begin position="128"/>
        <end position="148"/>
    </location>
</feature>
<feature type="transmembrane region" description="Helical" evidence="4">
    <location>
        <begin position="385"/>
        <end position="404"/>
    </location>
</feature>
<comment type="subcellular location">
    <subcellularLocation>
        <location evidence="1">Membrane</location>
        <topology evidence="1">Multi-pass membrane protein</topology>
    </subcellularLocation>
</comment>